<dbReference type="Gene3D" id="3.30.1370.110">
    <property type="match status" value="1"/>
</dbReference>
<gene>
    <name evidence="2" type="ORF">SAMN03080615_01273</name>
</gene>
<dbReference type="EMBL" id="FOGB01000003">
    <property type="protein sequence ID" value="SEQ37553.1"/>
    <property type="molecule type" value="Genomic_DNA"/>
</dbReference>
<evidence type="ECO:0000313" key="3">
    <source>
        <dbReference type="Proteomes" id="UP000198749"/>
    </source>
</evidence>
<proteinExistence type="predicted"/>
<accession>A0A1H9FJ72</accession>
<keyword evidence="3" id="KW-1185">Reference proteome</keyword>
<dbReference type="SMART" id="SM00463">
    <property type="entry name" value="SMR"/>
    <property type="match status" value="1"/>
</dbReference>
<dbReference type="PANTHER" id="PTHR35562">
    <property type="entry name" value="DNA ENDONUCLEASE SMRA-RELATED"/>
    <property type="match status" value="1"/>
</dbReference>
<dbReference type="SUPFAM" id="SSF160443">
    <property type="entry name" value="SMR domain-like"/>
    <property type="match status" value="1"/>
</dbReference>
<dbReference type="PANTHER" id="PTHR35562:SF2">
    <property type="entry name" value="DNA ENDONUCLEASE SMRA-RELATED"/>
    <property type="match status" value="1"/>
</dbReference>
<keyword evidence="2" id="KW-0378">Hydrolase</keyword>
<dbReference type="AlphaFoldDB" id="A0A1H9FJ72"/>
<dbReference type="PROSITE" id="PS50828">
    <property type="entry name" value="SMR"/>
    <property type="match status" value="1"/>
</dbReference>
<evidence type="ECO:0000259" key="1">
    <source>
        <dbReference type="PROSITE" id="PS50828"/>
    </source>
</evidence>
<dbReference type="GO" id="GO:0004520">
    <property type="term" value="F:DNA endonuclease activity"/>
    <property type="evidence" value="ECO:0007669"/>
    <property type="project" value="TreeGrafter"/>
</dbReference>
<dbReference type="InterPro" id="IPR002625">
    <property type="entry name" value="Smr_dom"/>
</dbReference>
<dbReference type="Proteomes" id="UP000198749">
    <property type="component" value="Unassembled WGS sequence"/>
</dbReference>
<protein>
    <submittedName>
        <fullName evidence="2">DNA-nicking endonuclease, Smr domain</fullName>
    </submittedName>
</protein>
<reference evidence="3" key="1">
    <citation type="submission" date="2016-10" db="EMBL/GenBank/DDBJ databases">
        <authorList>
            <person name="Varghese N."/>
            <person name="Submissions S."/>
        </authorList>
    </citation>
    <scope>NUCLEOTIDE SEQUENCE [LARGE SCALE GENOMIC DNA]</scope>
    <source>
        <strain evidence="3">DSM 18887</strain>
    </source>
</reference>
<feature type="domain" description="Smr" evidence="1">
    <location>
        <begin position="109"/>
        <end position="190"/>
    </location>
</feature>
<organism evidence="2 3">
    <name type="scientific">Amphritea atlantica</name>
    <dbReference type="NCBI Taxonomy" id="355243"/>
    <lineage>
        <taxon>Bacteria</taxon>
        <taxon>Pseudomonadati</taxon>
        <taxon>Pseudomonadota</taxon>
        <taxon>Gammaproteobacteria</taxon>
        <taxon>Oceanospirillales</taxon>
        <taxon>Oceanospirillaceae</taxon>
        <taxon>Amphritea</taxon>
    </lineage>
</organism>
<dbReference type="RefSeq" id="WP_091355515.1">
    <property type="nucleotide sequence ID" value="NZ_AP025284.1"/>
</dbReference>
<name>A0A1H9FJ72_9GAMM</name>
<dbReference type="InterPro" id="IPR036063">
    <property type="entry name" value="Smr_dom_sf"/>
</dbReference>
<dbReference type="STRING" id="355243.SAMN03080615_01273"/>
<dbReference type="Pfam" id="PF01713">
    <property type="entry name" value="Smr"/>
    <property type="match status" value="1"/>
</dbReference>
<keyword evidence="2" id="KW-0255">Endonuclease</keyword>
<sequence length="193" mass="21851">MSDNDLPDNEHPENTEFDFAAAMSGVTRIKNDRADLRGQPKKLKLADDQTTRYKRQMAVQDEEMIVDGLNSEVINLVETEDELIYASPGVQLKLMKRLKQGHIPWDAGLDLHGYIIDDARTELSSFIRECSNRQLRCVMVIHGKSNSVESQHALMKSYANDWLRQMDQVIAFSSAQPKDGGTGALYVLLKRAR</sequence>
<dbReference type="OrthoDB" id="9808881at2"/>
<evidence type="ECO:0000313" key="2">
    <source>
        <dbReference type="EMBL" id="SEQ37553.1"/>
    </source>
</evidence>
<keyword evidence="2" id="KW-0540">Nuclease</keyword>